<dbReference type="Proteomes" id="UP000228503">
    <property type="component" value="Unassembled WGS sequence"/>
</dbReference>
<accession>A0A2M7U0C7</accession>
<dbReference type="AlphaFoldDB" id="A0A2M7U0C7"/>
<proteinExistence type="predicted"/>
<protein>
    <submittedName>
        <fullName evidence="2">Uncharacterized protein</fullName>
    </submittedName>
</protein>
<comment type="caution">
    <text evidence="2">The sequence shown here is derived from an EMBL/GenBank/DDBJ whole genome shotgun (WGS) entry which is preliminary data.</text>
</comment>
<keyword evidence="1" id="KW-0812">Transmembrane</keyword>
<organism evidence="2 3">
    <name type="scientific">Candidatus Roizmanbacteria bacterium CG_4_10_14_0_2_um_filter_39_13</name>
    <dbReference type="NCBI Taxonomy" id="1974825"/>
    <lineage>
        <taxon>Bacteria</taxon>
        <taxon>Candidatus Roizmaniibacteriota</taxon>
    </lineage>
</organism>
<keyword evidence="1" id="KW-1133">Transmembrane helix</keyword>
<evidence type="ECO:0000313" key="2">
    <source>
        <dbReference type="EMBL" id="PIZ63520.1"/>
    </source>
</evidence>
<name>A0A2M7U0C7_9BACT</name>
<gene>
    <name evidence="2" type="ORF">COY16_01680</name>
</gene>
<dbReference type="EMBL" id="PFOB01000019">
    <property type="protein sequence ID" value="PIZ63520.1"/>
    <property type="molecule type" value="Genomic_DNA"/>
</dbReference>
<keyword evidence="1" id="KW-0472">Membrane</keyword>
<sequence>MRLSINTTIIGIIVLLIGVNIAIFIQGIKLGNEISFYETEIASLNQENIESEQAIYKLESHVWTASLAAELEYGKYNAPMYSQLPKYARNK</sequence>
<evidence type="ECO:0000313" key="3">
    <source>
        <dbReference type="Proteomes" id="UP000228503"/>
    </source>
</evidence>
<feature type="transmembrane region" description="Helical" evidence="1">
    <location>
        <begin position="6"/>
        <end position="25"/>
    </location>
</feature>
<reference evidence="3" key="1">
    <citation type="submission" date="2017-09" db="EMBL/GenBank/DDBJ databases">
        <title>Depth-based differentiation of microbial function through sediment-hosted aquifers and enrichment of novel symbionts in the deep terrestrial subsurface.</title>
        <authorList>
            <person name="Probst A.J."/>
            <person name="Ladd B."/>
            <person name="Jarett J.K."/>
            <person name="Geller-Mcgrath D.E."/>
            <person name="Sieber C.M.K."/>
            <person name="Emerson J.B."/>
            <person name="Anantharaman K."/>
            <person name="Thomas B.C."/>
            <person name="Malmstrom R."/>
            <person name="Stieglmeier M."/>
            <person name="Klingl A."/>
            <person name="Woyke T."/>
            <person name="Ryan C.M."/>
            <person name="Banfield J.F."/>
        </authorList>
    </citation>
    <scope>NUCLEOTIDE SEQUENCE [LARGE SCALE GENOMIC DNA]</scope>
</reference>
<evidence type="ECO:0000256" key="1">
    <source>
        <dbReference type="SAM" id="Phobius"/>
    </source>
</evidence>